<dbReference type="AlphaFoldDB" id="A0A345YTA1"/>
<keyword evidence="3" id="KW-1185">Reference proteome</keyword>
<gene>
    <name evidence="1" type="ORF">DWV08_03840</name>
    <name evidence="2" type="ORF">DXU92_16875</name>
</gene>
<protein>
    <submittedName>
        <fullName evidence="2">Uncharacterized protein</fullName>
    </submittedName>
</protein>
<reference evidence="2 4" key="2">
    <citation type="submission" date="2018-08" db="EMBL/GenBank/DDBJ databases">
        <title>Brachybacterium saurashtrense DSM 23186.</title>
        <authorList>
            <person name="Li Y."/>
        </authorList>
    </citation>
    <scope>NUCLEOTIDE SEQUENCE [LARGE SCALE GENOMIC DNA]</scope>
    <source>
        <strain evidence="2 4">DSM 23186</strain>
    </source>
</reference>
<evidence type="ECO:0000313" key="3">
    <source>
        <dbReference type="Proteomes" id="UP000254236"/>
    </source>
</evidence>
<dbReference type="OrthoDB" id="4794433at2"/>
<dbReference type="KEGG" id="bsau:DWV08_03840"/>
<proteinExistence type="predicted"/>
<sequence>MARTYQRKTDRPAADRPVRVRYERREQIDAEKIAEVLIRIAIRSANDTTPTGEAGAYLRDLLTARR</sequence>
<dbReference type="RefSeq" id="WP_115414896.1">
    <property type="nucleotide sequence ID" value="NZ_CP031356.1"/>
</dbReference>
<dbReference type="EMBL" id="CP031356">
    <property type="protein sequence ID" value="AXK47153.1"/>
    <property type="molecule type" value="Genomic_DNA"/>
</dbReference>
<evidence type="ECO:0000313" key="4">
    <source>
        <dbReference type="Proteomes" id="UP000282185"/>
    </source>
</evidence>
<name>A0A345YTA1_9MICO</name>
<evidence type="ECO:0000313" key="2">
    <source>
        <dbReference type="EMBL" id="RRR20825.1"/>
    </source>
</evidence>
<dbReference type="Proteomes" id="UP000282185">
    <property type="component" value="Unassembled WGS sequence"/>
</dbReference>
<dbReference type="Proteomes" id="UP000254236">
    <property type="component" value="Chromosome"/>
</dbReference>
<reference evidence="1 3" key="1">
    <citation type="submission" date="2018-07" db="EMBL/GenBank/DDBJ databases">
        <title>Brachybacterium saurashtrense DSM 23186 genome sequence.</title>
        <authorList>
            <person name="Guo L."/>
        </authorList>
    </citation>
    <scope>NUCLEOTIDE SEQUENCE [LARGE SCALE GENOMIC DNA]</scope>
    <source>
        <strain evidence="1 3">DSM 23186</strain>
    </source>
</reference>
<accession>A0A345YTA1</accession>
<dbReference type="EMBL" id="QSWH01000013">
    <property type="protein sequence ID" value="RRR20825.1"/>
    <property type="molecule type" value="Genomic_DNA"/>
</dbReference>
<organism evidence="2 4">
    <name type="scientific">Brachybacterium saurashtrense</name>
    <dbReference type="NCBI Taxonomy" id="556288"/>
    <lineage>
        <taxon>Bacteria</taxon>
        <taxon>Bacillati</taxon>
        <taxon>Actinomycetota</taxon>
        <taxon>Actinomycetes</taxon>
        <taxon>Micrococcales</taxon>
        <taxon>Dermabacteraceae</taxon>
        <taxon>Brachybacterium</taxon>
    </lineage>
</organism>
<evidence type="ECO:0000313" key="1">
    <source>
        <dbReference type="EMBL" id="AXK47153.1"/>
    </source>
</evidence>